<dbReference type="EMBL" id="JBHSMM010000007">
    <property type="protein sequence ID" value="MFC5441603.1"/>
    <property type="molecule type" value="Genomic_DNA"/>
</dbReference>
<keyword evidence="1" id="KW-0472">Membrane</keyword>
<organism evidence="2 3">
    <name type="scientific">Rhodanobacter ginsenosidimutans</name>
    <dbReference type="NCBI Taxonomy" id="490571"/>
    <lineage>
        <taxon>Bacteria</taxon>
        <taxon>Pseudomonadati</taxon>
        <taxon>Pseudomonadota</taxon>
        <taxon>Gammaproteobacteria</taxon>
        <taxon>Lysobacterales</taxon>
        <taxon>Rhodanobacteraceae</taxon>
        <taxon>Rhodanobacter</taxon>
    </lineage>
</organism>
<gene>
    <name evidence="2" type="ORF">ACFPK0_16440</name>
</gene>
<protein>
    <recommendedName>
        <fullName evidence="4">DUF983 domain-containing protein</fullName>
    </recommendedName>
</protein>
<feature type="transmembrane region" description="Helical" evidence="1">
    <location>
        <begin position="59"/>
        <end position="77"/>
    </location>
</feature>
<keyword evidence="1" id="KW-1133">Transmembrane helix</keyword>
<evidence type="ECO:0008006" key="4">
    <source>
        <dbReference type="Google" id="ProtNLM"/>
    </source>
</evidence>
<evidence type="ECO:0000313" key="2">
    <source>
        <dbReference type="EMBL" id="MFC5441603.1"/>
    </source>
</evidence>
<dbReference type="RefSeq" id="WP_056607251.1">
    <property type="nucleotide sequence ID" value="NZ_JALBWS010000007.1"/>
</dbReference>
<feature type="transmembrane region" description="Helical" evidence="1">
    <location>
        <begin position="32"/>
        <end position="53"/>
    </location>
</feature>
<keyword evidence="3" id="KW-1185">Reference proteome</keyword>
<accession>A0ABW0JZV4</accession>
<sequence>MKCPHCNTSISVFSKEMNRFGKRKICPHCGEGVTLGVRFASVALWFIPVIALSLVLHRWLGGGATALASVLLLLLSLRLKPAA</sequence>
<reference evidence="3" key="1">
    <citation type="journal article" date="2019" name="Int. J. Syst. Evol. Microbiol.">
        <title>The Global Catalogue of Microorganisms (GCM) 10K type strain sequencing project: providing services to taxonomists for standard genome sequencing and annotation.</title>
        <authorList>
            <consortium name="The Broad Institute Genomics Platform"/>
            <consortium name="The Broad Institute Genome Sequencing Center for Infectious Disease"/>
            <person name="Wu L."/>
            <person name="Ma J."/>
        </authorList>
    </citation>
    <scope>NUCLEOTIDE SEQUENCE [LARGE SCALE GENOMIC DNA]</scope>
    <source>
        <strain evidence="3">KACC 12822</strain>
    </source>
</reference>
<comment type="caution">
    <text evidence="2">The sequence shown here is derived from an EMBL/GenBank/DDBJ whole genome shotgun (WGS) entry which is preliminary data.</text>
</comment>
<name>A0ABW0JZV4_9GAMM</name>
<evidence type="ECO:0000256" key="1">
    <source>
        <dbReference type="SAM" id="Phobius"/>
    </source>
</evidence>
<dbReference type="Proteomes" id="UP001596018">
    <property type="component" value="Unassembled WGS sequence"/>
</dbReference>
<evidence type="ECO:0000313" key="3">
    <source>
        <dbReference type="Proteomes" id="UP001596018"/>
    </source>
</evidence>
<keyword evidence="1" id="KW-0812">Transmembrane</keyword>
<proteinExistence type="predicted"/>